<reference evidence="9" key="1">
    <citation type="submission" date="2015-01" db="EMBL/GenBank/DDBJ databases">
        <title>Flavisolibacter sp./LCS9/ whole genome sequencing.</title>
        <authorList>
            <person name="Kim M.K."/>
            <person name="Srinivasan S."/>
            <person name="Lee J.-J."/>
        </authorList>
    </citation>
    <scope>NUCLEOTIDE SEQUENCE [LARGE SCALE GENOMIC DNA]</scope>
    <source>
        <strain evidence="9">LCS9</strain>
    </source>
</reference>
<accession>A0A172U2R2</accession>
<dbReference type="GO" id="GO:0005886">
    <property type="term" value="C:plasma membrane"/>
    <property type="evidence" value="ECO:0007669"/>
    <property type="project" value="UniProtKB-SubCell"/>
</dbReference>
<dbReference type="PRINTS" id="PR00125">
    <property type="entry name" value="ATPASEDELTA"/>
</dbReference>
<evidence type="ECO:0000256" key="6">
    <source>
        <dbReference type="ARBA" id="ARBA00023310"/>
    </source>
</evidence>
<dbReference type="KEGG" id="fla:SY85_19050"/>
<keyword evidence="7" id="KW-1003">Cell membrane</keyword>
<dbReference type="GO" id="GO:0045259">
    <property type="term" value="C:proton-transporting ATP synthase complex"/>
    <property type="evidence" value="ECO:0007669"/>
    <property type="project" value="UniProtKB-KW"/>
</dbReference>
<evidence type="ECO:0000256" key="7">
    <source>
        <dbReference type="HAMAP-Rule" id="MF_01416"/>
    </source>
</evidence>
<evidence type="ECO:0000256" key="1">
    <source>
        <dbReference type="ARBA" id="ARBA00004370"/>
    </source>
</evidence>
<evidence type="ECO:0000256" key="3">
    <source>
        <dbReference type="ARBA" id="ARBA00022781"/>
    </source>
</evidence>
<reference evidence="8 9" key="2">
    <citation type="journal article" date="2016" name="Int. J. Syst. Evol. Microbiol.">
        <title>Flavisolibacter tropicus sp. nov., isolated from tropical soil.</title>
        <authorList>
            <person name="Lee J.J."/>
            <person name="Kang M.S."/>
            <person name="Kim G.S."/>
            <person name="Lee C.S."/>
            <person name="Lim S."/>
            <person name="Lee J."/>
            <person name="Roh S.H."/>
            <person name="Kang H."/>
            <person name="Ha J.M."/>
            <person name="Bae S."/>
            <person name="Jung H.Y."/>
            <person name="Kim M.K."/>
        </authorList>
    </citation>
    <scope>NUCLEOTIDE SEQUENCE [LARGE SCALE GENOMIC DNA]</scope>
    <source>
        <strain evidence="8 9">LCS9</strain>
    </source>
</reference>
<dbReference type="EMBL" id="CP011390">
    <property type="protein sequence ID" value="ANE53610.1"/>
    <property type="molecule type" value="Genomic_DNA"/>
</dbReference>
<dbReference type="Gene3D" id="1.10.520.20">
    <property type="entry name" value="N-terminal domain of the delta subunit of the F1F0-ATP synthase"/>
    <property type="match status" value="1"/>
</dbReference>
<keyword evidence="2 7" id="KW-0813">Transport</keyword>
<evidence type="ECO:0000256" key="5">
    <source>
        <dbReference type="ARBA" id="ARBA00023136"/>
    </source>
</evidence>
<comment type="similarity">
    <text evidence="7">Belongs to the ATPase delta chain family.</text>
</comment>
<dbReference type="OrthoDB" id="9802471at2"/>
<evidence type="ECO:0000256" key="4">
    <source>
        <dbReference type="ARBA" id="ARBA00023065"/>
    </source>
</evidence>
<keyword evidence="9" id="KW-1185">Reference proteome</keyword>
<keyword evidence="7" id="KW-0139">CF(1)</keyword>
<comment type="function">
    <text evidence="7">This protein is part of the stalk that links CF(0) to CF(1). It either transmits conformational changes from CF(0) to CF(1) or is implicated in proton conduction.</text>
</comment>
<keyword evidence="4 7" id="KW-0406">Ion transport</keyword>
<dbReference type="Pfam" id="PF00213">
    <property type="entry name" value="OSCP"/>
    <property type="match status" value="1"/>
</dbReference>
<proteinExistence type="inferred from homology"/>
<dbReference type="InterPro" id="IPR026015">
    <property type="entry name" value="ATP_synth_OSCP/delta_N_sf"/>
</dbReference>
<dbReference type="GO" id="GO:0046933">
    <property type="term" value="F:proton-transporting ATP synthase activity, rotational mechanism"/>
    <property type="evidence" value="ECO:0007669"/>
    <property type="project" value="UniProtKB-UniRule"/>
</dbReference>
<dbReference type="InterPro" id="IPR020781">
    <property type="entry name" value="ATPase_OSCP/d_CS"/>
</dbReference>
<dbReference type="AlphaFoldDB" id="A0A172U2R2"/>
<gene>
    <name evidence="7" type="primary">atpH</name>
    <name evidence="8" type="ORF">SY85_19050</name>
</gene>
<evidence type="ECO:0000256" key="2">
    <source>
        <dbReference type="ARBA" id="ARBA00022448"/>
    </source>
</evidence>
<protein>
    <recommendedName>
        <fullName evidence="7">ATP synthase subunit delta</fullName>
    </recommendedName>
    <alternativeName>
        <fullName evidence="7">ATP synthase F(1) sector subunit delta</fullName>
    </alternativeName>
    <alternativeName>
        <fullName evidence="7">F-type ATPase subunit delta</fullName>
        <shortName evidence="7">F-ATPase subunit delta</shortName>
    </alternativeName>
</protein>
<keyword evidence="3 7" id="KW-0375">Hydrogen ion transport</keyword>
<dbReference type="Proteomes" id="UP000077177">
    <property type="component" value="Chromosome"/>
</dbReference>
<dbReference type="NCBIfam" id="TIGR01145">
    <property type="entry name" value="ATP_synt_delta"/>
    <property type="match status" value="1"/>
</dbReference>
<dbReference type="InterPro" id="IPR000711">
    <property type="entry name" value="ATPase_OSCP/dsu"/>
</dbReference>
<sequence length="187" mass="20753">MQNPRLGTRYAKSLIDLSSERGQLETAYADMLYLQDVTKQSRDFLNLLRSPVVKGDTKLKIVTAVTAGNISELTAAFIKLLINKGRESNLPEVITAFIDQYKKVKGIHTVKLTTALPVSDAVKNAIVAQVKNTSDMKNIELETEVDPNIIGGFVLQAGDKMVDASIAHELRDVAKQFENNDFIYKVR</sequence>
<keyword evidence="5 7" id="KW-0472">Membrane</keyword>
<dbReference type="PROSITE" id="PS00389">
    <property type="entry name" value="ATPASE_DELTA"/>
    <property type="match status" value="1"/>
</dbReference>
<name>A0A172U2R2_9BACT</name>
<evidence type="ECO:0000313" key="9">
    <source>
        <dbReference type="Proteomes" id="UP000077177"/>
    </source>
</evidence>
<dbReference type="RefSeq" id="WP_066409996.1">
    <property type="nucleotide sequence ID" value="NZ_CP011390.1"/>
</dbReference>
<organism evidence="8 9">
    <name type="scientific">Flavisolibacter tropicus</name>
    <dbReference type="NCBI Taxonomy" id="1492898"/>
    <lineage>
        <taxon>Bacteria</taxon>
        <taxon>Pseudomonadati</taxon>
        <taxon>Bacteroidota</taxon>
        <taxon>Chitinophagia</taxon>
        <taxon>Chitinophagales</taxon>
        <taxon>Chitinophagaceae</taxon>
        <taxon>Flavisolibacter</taxon>
    </lineage>
</organism>
<dbReference type="STRING" id="1492898.SY85_19050"/>
<comment type="function">
    <text evidence="7">F(1)F(0) ATP synthase produces ATP from ADP in the presence of a proton or sodium gradient. F-type ATPases consist of two structural domains, F(1) containing the extramembraneous catalytic core and F(0) containing the membrane proton channel, linked together by a central stalk and a peripheral stalk. During catalysis, ATP synthesis in the catalytic domain of F(1) is coupled via a rotary mechanism of the central stalk subunits to proton translocation.</text>
</comment>
<evidence type="ECO:0000313" key="8">
    <source>
        <dbReference type="EMBL" id="ANE53610.1"/>
    </source>
</evidence>
<dbReference type="HAMAP" id="MF_01416">
    <property type="entry name" value="ATP_synth_delta_bact"/>
    <property type="match status" value="1"/>
</dbReference>
<dbReference type="PANTHER" id="PTHR11910">
    <property type="entry name" value="ATP SYNTHASE DELTA CHAIN"/>
    <property type="match status" value="1"/>
</dbReference>
<keyword evidence="6 7" id="KW-0066">ATP synthesis</keyword>
<dbReference type="SUPFAM" id="SSF47928">
    <property type="entry name" value="N-terminal domain of the delta subunit of the F1F0-ATP synthase"/>
    <property type="match status" value="1"/>
</dbReference>
<comment type="subcellular location">
    <subcellularLocation>
        <location evidence="7">Cell membrane</location>
        <topology evidence="7">Peripheral membrane protein</topology>
    </subcellularLocation>
    <subcellularLocation>
        <location evidence="1">Membrane</location>
    </subcellularLocation>
</comment>